<evidence type="ECO:0000313" key="1">
    <source>
        <dbReference type="EMBL" id="BAM46991.1"/>
    </source>
</evidence>
<evidence type="ECO:0008006" key="3">
    <source>
        <dbReference type="Google" id="ProtNLM"/>
    </source>
</evidence>
<evidence type="ECO:0000313" key="2">
    <source>
        <dbReference type="Proteomes" id="UP000006294"/>
    </source>
</evidence>
<sequence>MKNKLTEGSNLIWESSRMMLPEHKALLRQHEENRSKKQRPDYDEQMLAAFLYEIELAYIENRIVKLTYYESDAHHQCVGRISDIDRDKQQIQFVTETEKFYFYLTELVSIE</sequence>
<proteinExistence type="predicted"/>
<name>K0J316_AMPXN</name>
<dbReference type="AlphaFoldDB" id="K0J316"/>
<dbReference type="InterPro" id="IPR014962">
    <property type="entry name" value="YolD"/>
</dbReference>
<dbReference type="eggNOG" id="ENOG5032ZAS">
    <property type="taxonomic scope" value="Bacteria"/>
</dbReference>
<reference evidence="1 2" key="1">
    <citation type="submission" date="2011-01" db="EMBL/GenBank/DDBJ databases">
        <title>Whole genome sequence of Amphibacillus xylinus NBRC 15112.</title>
        <authorList>
            <person name="Nakazawa H."/>
            <person name="Katano Y."/>
            <person name="Nakamura S."/>
            <person name="Sasagawa M."/>
            <person name="Fukada J."/>
            <person name="Arai T."/>
            <person name="Sasakura N."/>
            <person name="Mochizuki D."/>
            <person name="Hosoyama A."/>
            <person name="Harada K."/>
            <person name="Horikawa H."/>
            <person name="Kato Y."/>
            <person name="Harada T."/>
            <person name="Sasaki K."/>
            <person name="Sekiguchi M."/>
            <person name="Hodoyama M."/>
            <person name="Nishiko R."/>
            <person name="Narita H."/>
            <person name="Hanamaki A."/>
            <person name="Hata C."/>
            <person name="Konno Y."/>
            <person name="Niimura Y."/>
            <person name="Yamazaki S."/>
            <person name="Fujita N."/>
        </authorList>
    </citation>
    <scope>NUCLEOTIDE SEQUENCE [LARGE SCALE GENOMIC DNA]</scope>
    <source>
        <strain evidence="2">ATCC 51415 / DSM 6626 / JCM 7361 / LMG 17667 / NBRC 15112 / Ep01</strain>
    </source>
</reference>
<gene>
    <name evidence="1" type="ordered locus">AXY_08590</name>
</gene>
<keyword evidence="2" id="KW-1185">Reference proteome</keyword>
<accession>K0J316</accession>
<dbReference type="Pfam" id="PF08863">
    <property type="entry name" value="YolD"/>
    <property type="match status" value="1"/>
</dbReference>
<dbReference type="PATRIC" id="fig|698758.3.peg.853"/>
<dbReference type="KEGG" id="axl:AXY_08590"/>
<dbReference type="Proteomes" id="UP000006294">
    <property type="component" value="Chromosome"/>
</dbReference>
<dbReference type="HOGENOM" id="CLU_131538_2_0_9"/>
<organism evidence="1 2">
    <name type="scientific">Amphibacillus xylanus (strain ATCC 51415 / DSM 6626 / JCM 7361 / LMG 17667 / NBRC 15112 / Ep01)</name>
    <dbReference type="NCBI Taxonomy" id="698758"/>
    <lineage>
        <taxon>Bacteria</taxon>
        <taxon>Bacillati</taxon>
        <taxon>Bacillota</taxon>
        <taxon>Bacilli</taxon>
        <taxon>Bacillales</taxon>
        <taxon>Bacillaceae</taxon>
        <taxon>Amphibacillus</taxon>
    </lineage>
</organism>
<dbReference type="EMBL" id="AP012050">
    <property type="protein sequence ID" value="BAM46991.1"/>
    <property type="molecule type" value="Genomic_DNA"/>
</dbReference>
<dbReference type="RefSeq" id="WP_015009596.1">
    <property type="nucleotide sequence ID" value="NC_018704.1"/>
</dbReference>
<protein>
    <recommendedName>
        <fullName evidence="3">YolD-like protein</fullName>
    </recommendedName>
</protein>
<dbReference type="STRING" id="698758.AXY_08590"/>
<dbReference type="OrthoDB" id="2376882at2"/>